<comment type="caution">
    <text evidence="1">The sequence shown here is derived from an EMBL/GenBank/DDBJ whole genome shotgun (WGS) entry which is preliminary data.</text>
</comment>
<reference evidence="1 2" key="1">
    <citation type="submission" date="2011-08" db="EMBL/GenBank/DDBJ databases">
        <authorList>
            <person name="Weinstock G."/>
            <person name="Sodergren E."/>
            <person name="Clifton S."/>
            <person name="Fulton L."/>
            <person name="Fulton B."/>
            <person name="Courtney L."/>
            <person name="Fronick C."/>
            <person name="Harrison M."/>
            <person name="Strong C."/>
            <person name="Farmer C."/>
            <person name="Delahaunty K."/>
            <person name="Markovic C."/>
            <person name="Hall O."/>
            <person name="Minx P."/>
            <person name="Tomlinson C."/>
            <person name="Mitreva M."/>
            <person name="Hou S."/>
            <person name="Chen J."/>
            <person name="Wollam A."/>
            <person name="Pepin K.H."/>
            <person name="Johnson M."/>
            <person name="Bhonagiri V."/>
            <person name="Zhang X."/>
            <person name="Suruliraj S."/>
            <person name="Warren W."/>
            <person name="Chinwalla A."/>
            <person name="Mardis E.R."/>
            <person name="Wilson R.K."/>
        </authorList>
    </citation>
    <scope>NUCLEOTIDE SEQUENCE [LARGE SCALE GENOMIC DNA]</scope>
    <source>
        <strain evidence="1 2">DP7</strain>
    </source>
</reference>
<dbReference type="AlphaFoldDB" id="G9XKD4"/>
<evidence type="ECO:0000313" key="2">
    <source>
        <dbReference type="Proteomes" id="UP000004416"/>
    </source>
</evidence>
<protein>
    <recommendedName>
        <fullName evidence="3">FeoB-associated Cys-rich membrane protein</fullName>
    </recommendedName>
</protein>
<evidence type="ECO:0000313" key="1">
    <source>
        <dbReference type="EMBL" id="EHL08020.1"/>
    </source>
</evidence>
<gene>
    <name evidence="1" type="ORF">HMPREF0322_01417</name>
</gene>
<dbReference type="PATRIC" id="fig|537010.4.peg.1312"/>
<dbReference type="EMBL" id="AFZX01000032">
    <property type="protein sequence ID" value="EHL08020.1"/>
    <property type="molecule type" value="Genomic_DNA"/>
</dbReference>
<accession>G9XKD4</accession>
<name>G9XKD4_DESHA</name>
<proteinExistence type="predicted"/>
<dbReference type="Pfam" id="PF12669">
    <property type="entry name" value="FeoB_associated"/>
    <property type="match status" value="1"/>
</dbReference>
<sequence length="52" mass="5729">MNGLSILLLVLIMAGFLMAVRSIWRNRDNPCGGCRGDCSTCRHPNPPDQAEK</sequence>
<dbReference type="HOGENOM" id="CLU_3079143_0_0_9"/>
<dbReference type="Proteomes" id="UP000004416">
    <property type="component" value="Unassembled WGS sequence"/>
</dbReference>
<evidence type="ECO:0008006" key="3">
    <source>
        <dbReference type="Google" id="ProtNLM"/>
    </source>
</evidence>
<dbReference type="RefSeq" id="WP_005810410.1">
    <property type="nucleotide sequence ID" value="NZ_JH414456.1"/>
</dbReference>
<organism evidence="1 2">
    <name type="scientific">Desulfitobacterium hafniense DP7</name>
    <dbReference type="NCBI Taxonomy" id="537010"/>
    <lineage>
        <taxon>Bacteria</taxon>
        <taxon>Bacillati</taxon>
        <taxon>Bacillota</taxon>
        <taxon>Clostridia</taxon>
        <taxon>Eubacteriales</taxon>
        <taxon>Desulfitobacteriaceae</taxon>
        <taxon>Desulfitobacterium</taxon>
    </lineage>
</organism>